<accession>A0A0B1Q429</accession>
<reference evidence="1 2" key="1">
    <citation type="submission" date="2014-09" db="EMBL/GenBank/DDBJ databases">
        <title>Isolation and characterization of Aurantimonas altamirensis ON-56566 from clinical sample following a dog bite.</title>
        <authorList>
            <person name="Eshaghi A."/>
            <person name="Li A."/>
            <person name="Shahinas D."/>
            <person name="Bahn P."/>
            <person name="Kus J.V."/>
            <person name="Patel S.N."/>
        </authorList>
    </citation>
    <scope>NUCLEOTIDE SEQUENCE [LARGE SCALE GENOMIC DNA]</scope>
    <source>
        <strain evidence="1 2">ON-56566</strain>
    </source>
</reference>
<evidence type="ECO:0000313" key="1">
    <source>
        <dbReference type="EMBL" id="KHJ53662.1"/>
    </source>
</evidence>
<evidence type="ECO:0000313" key="2">
    <source>
        <dbReference type="Proteomes" id="UP000030826"/>
    </source>
</evidence>
<dbReference type="STRING" id="370622.LA66_17210"/>
<proteinExistence type="predicted"/>
<organism evidence="1 2">
    <name type="scientific">Aureimonas altamirensis</name>
    <dbReference type="NCBI Taxonomy" id="370622"/>
    <lineage>
        <taxon>Bacteria</taxon>
        <taxon>Pseudomonadati</taxon>
        <taxon>Pseudomonadota</taxon>
        <taxon>Alphaproteobacteria</taxon>
        <taxon>Hyphomicrobiales</taxon>
        <taxon>Aurantimonadaceae</taxon>
        <taxon>Aureimonas</taxon>
    </lineage>
</organism>
<comment type="caution">
    <text evidence="1">The sequence shown here is derived from an EMBL/GenBank/DDBJ whole genome shotgun (WGS) entry which is preliminary data.</text>
</comment>
<gene>
    <name evidence="1" type="ORF">LA66_17210</name>
</gene>
<dbReference type="Proteomes" id="UP000030826">
    <property type="component" value="Unassembled WGS sequence"/>
</dbReference>
<dbReference type="AlphaFoldDB" id="A0A0B1Q429"/>
<sequence length="160" mass="17004">MSVDNHLVRAMCEFCFAQADNGFAHHGMTVDDFSRLKLAKAMGAAFQRASSTISELAEGRYAPDDVLIGAGSANGELAGHSKTAAAKTRTSAGKSPPLTLTGLFGDWWREAQAAGRKPSTHESYQSTVKSLVAFLKHDDAKRITAEGMVIICGVTEGRTS</sequence>
<dbReference type="EMBL" id="JRFJ01000005">
    <property type="protein sequence ID" value="KHJ53662.1"/>
    <property type="molecule type" value="Genomic_DNA"/>
</dbReference>
<protein>
    <submittedName>
        <fullName evidence="1">Uncharacterized protein</fullName>
    </submittedName>
</protein>
<name>A0A0B1Q429_9HYPH</name>